<feature type="transmembrane region" description="Helical" evidence="1">
    <location>
        <begin position="484"/>
        <end position="507"/>
    </location>
</feature>
<keyword evidence="1" id="KW-0472">Membrane</keyword>
<protein>
    <submittedName>
        <fullName evidence="2">Sporulation killing factor system integral membrane protein</fullName>
    </submittedName>
</protein>
<feature type="transmembrane region" description="Helical" evidence="1">
    <location>
        <begin position="459"/>
        <end position="477"/>
    </location>
</feature>
<keyword evidence="1" id="KW-1133">Transmembrane helix</keyword>
<sequence>MINILSFLFLQSKRKILKQEQEKKLPFLILFLFLGAILIQIGFIAKTETWNSPLTGWILTGAFIVYTCFGLLSNRIPSQMEDVIWLYTAPYKLSEIIYAALVWKAIWKGLLWLCSGIASDLILLLWKQHYINLTGKAIGLVLLIIVMETWIMAVSCTRAVRSVKFIFTFFILILSVFYCVTLYYSFINDRPPSFWRVAGDQVGEFGNILMHFYSPVEFIMLGLILISIVIIHFTSNKIESKEKLVKEAEFWAEFQDSNVGLGQDHFKEKQTWWGLKGLVGVFSFLWVEILLVKKNLFFHMSHFAFLLLLFPYLMSKYPDVFNLLFTLIVCATFFSSYYSGLVRHAKSGDLFLLPGSLWKKVLLLEVSNTIWLFVLLVVSVVARQIFDQSSVGEALLFIMYGIGGYIFLLTIRWVSFVQTRQKDPSISLTSYYKYFLINSAVSIFFLFIVFVIAQKAVVFIFPVILIGTGGWTWFLFYKYRRSTYFNYLCLGTFLFPILLSLIIGKLIN</sequence>
<feature type="transmembrane region" description="Helical" evidence="1">
    <location>
        <begin position="25"/>
        <end position="44"/>
    </location>
</feature>
<feature type="transmembrane region" description="Helical" evidence="1">
    <location>
        <begin position="394"/>
        <end position="414"/>
    </location>
</feature>
<feature type="transmembrane region" description="Helical" evidence="1">
    <location>
        <begin position="361"/>
        <end position="382"/>
    </location>
</feature>
<feature type="transmembrane region" description="Helical" evidence="1">
    <location>
        <begin position="84"/>
        <end position="103"/>
    </location>
</feature>
<dbReference type="NCBIfam" id="TIGR04405">
    <property type="entry name" value="SkfF"/>
    <property type="match status" value="1"/>
</dbReference>
<name>A0AAJ4D0Y2_9BACI</name>
<accession>A0AAJ4D0Y2</accession>
<dbReference type="GeneID" id="82851347"/>
<organism evidence="2 3">
    <name type="scientific">Bacillus glycinifermentans</name>
    <dbReference type="NCBI Taxonomy" id="1664069"/>
    <lineage>
        <taxon>Bacteria</taxon>
        <taxon>Bacillati</taxon>
        <taxon>Bacillota</taxon>
        <taxon>Bacilli</taxon>
        <taxon>Bacillales</taxon>
        <taxon>Bacillaceae</taxon>
        <taxon>Bacillus</taxon>
    </lineage>
</organism>
<reference evidence="2 3" key="1">
    <citation type="submission" date="2019-01" db="EMBL/GenBank/DDBJ databases">
        <title>Genome sequence of Bacillus glycinifermentans SRCM103574.</title>
        <authorList>
            <person name="Kong H.-J."/>
            <person name="Jeong S.-Y."/>
            <person name="Jeong D.-Y."/>
        </authorList>
    </citation>
    <scope>NUCLEOTIDE SEQUENCE [LARGE SCALE GENOMIC DNA]</scope>
    <source>
        <strain evidence="2 3">SRCM103574</strain>
    </source>
</reference>
<dbReference type="Proteomes" id="UP000288675">
    <property type="component" value="Chromosome"/>
</dbReference>
<feature type="transmembrane region" description="Helical" evidence="1">
    <location>
        <begin position="272"/>
        <end position="291"/>
    </location>
</feature>
<dbReference type="InterPro" id="IPR030920">
    <property type="entry name" value="SkfF"/>
</dbReference>
<gene>
    <name evidence="2" type="primary">skfF</name>
    <name evidence="2" type="ORF">EQZ20_01495</name>
</gene>
<evidence type="ECO:0000313" key="3">
    <source>
        <dbReference type="Proteomes" id="UP000288675"/>
    </source>
</evidence>
<feature type="transmembrane region" description="Helical" evidence="1">
    <location>
        <begin position="296"/>
        <end position="314"/>
    </location>
</feature>
<dbReference type="EMBL" id="CP035232">
    <property type="protein sequence ID" value="QAT63749.1"/>
    <property type="molecule type" value="Genomic_DNA"/>
</dbReference>
<feature type="transmembrane region" description="Helical" evidence="1">
    <location>
        <begin position="435"/>
        <end position="453"/>
    </location>
</feature>
<dbReference type="KEGG" id="bgy:BGLY_0266"/>
<feature type="transmembrane region" description="Helical" evidence="1">
    <location>
        <begin position="166"/>
        <end position="187"/>
    </location>
</feature>
<keyword evidence="1" id="KW-0812">Transmembrane</keyword>
<feature type="transmembrane region" description="Helical" evidence="1">
    <location>
        <begin position="320"/>
        <end position="340"/>
    </location>
</feature>
<feature type="transmembrane region" description="Helical" evidence="1">
    <location>
        <begin position="138"/>
        <end position="160"/>
    </location>
</feature>
<dbReference type="AlphaFoldDB" id="A0AAJ4D0Y2"/>
<dbReference type="RefSeq" id="WP_052948482.1">
    <property type="nucleotide sequence ID" value="NZ_CP035232.1"/>
</dbReference>
<evidence type="ECO:0000256" key="1">
    <source>
        <dbReference type="SAM" id="Phobius"/>
    </source>
</evidence>
<proteinExistence type="predicted"/>
<feature type="transmembrane region" description="Helical" evidence="1">
    <location>
        <begin position="56"/>
        <end position="72"/>
    </location>
</feature>
<feature type="transmembrane region" description="Helical" evidence="1">
    <location>
        <begin position="208"/>
        <end position="233"/>
    </location>
</feature>
<evidence type="ECO:0000313" key="2">
    <source>
        <dbReference type="EMBL" id="QAT63749.1"/>
    </source>
</evidence>